<dbReference type="Proteomes" id="UP000297565">
    <property type="component" value="Unassembled WGS sequence"/>
</dbReference>
<dbReference type="RefSeq" id="WP_075294271.1">
    <property type="nucleotide sequence ID" value="NZ_CP018802.1"/>
</dbReference>
<evidence type="ECO:0000313" key="9">
    <source>
        <dbReference type="Proteomes" id="UP000297565"/>
    </source>
</evidence>
<comment type="subcellular location">
    <subcellularLocation>
        <location evidence="1">Cell outer membrane</location>
        <topology evidence="1">Lipid-anchor</topology>
    </subcellularLocation>
</comment>
<dbReference type="Proteomes" id="UP000595373">
    <property type="component" value="Chromosome"/>
</dbReference>
<dbReference type="EMBL" id="SNRV01000011">
    <property type="protein sequence ID" value="TEW29816.1"/>
    <property type="molecule type" value="Genomic_DNA"/>
</dbReference>
<evidence type="ECO:0000256" key="4">
    <source>
        <dbReference type="ARBA" id="ARBA00023139"/>
    </source>
</evidence>
<evidence type="ECO:0000313" key="8">
    <source>
        <dbReference type="EMBL" id="TEW29816.1"/>
    </source>
</evidence>
<proteinExistence type="predicted"/>
<reference evidence="8 9" key="1">
    <citation type="submission" date="2019-03" db="EMBL/GenBank/DDBJ databases">
        <title>Horizontal Gene Transfer Machinery in Histophilus somni.</title>
        <authorList>
            <person name="Mostafa Nazari M."/>
            <person name="Liljebjelke K."/>
        </authorList>
    </citation>
    <scope>NUCLEOTIDE SEQUENCE [LARGE SCALE GENOMIC DNA]</scope>
    <source>
        <strain evidence="8 9">UOC-EPH-KLM-04</strain>
    </source>
</reference>
<keyword evidence="5" id="KW-0998">Cell outer membrane</keyword>
<keyword evidence="10" id="KW-1185">Reference proteome</keyword>
<keyword evidence="6 7" id="KW-0449">Lipoprotein</keyword>
<evidence type="ECO:0000256" key="1">
    <source>
        <dbReference type="ARBA" id="ARBA00004459"/>
    </source>
</evidence>
<evidence type="ECO:0000256" key="5">
    <source>
        <dbReference type="ARBA" id="ARBA00023237"/>
    </source>
</evidence>
<sequence>MKKIISILLLSAIAFGVSGCGVKGSLYFPETEQNQQKVNSKLK</sequence>
<dbReference type="GO" id="GO:0009279">
    <property type="term" value="C:cell outer membrane"/>
    <property type="evidence" value="ECO:0007669"/>
    <property type="project" value="UniProtKB-SubCell"/>
</dbReference>
<keyword evidence="2" id="KW-0732">Signal</keyword>
<evidence type="ECO:0000256" key="3">
    <source>
        <dbReference type="ARBA" id="ARBA00023136"/>
    </source>
</evidence>
<keyword evidence="3" id="KW-0472">Membrane</keyword>
<organism evidence="7 10">
    <name type="scientific">Histophilus somni</name>
    <name type="common">Haemophilus somnus</name>
    <dbReference type="NCBI Taxonomy" id="731"/>
    <lineage>
        <taxon>Bacteria</taxon>
        <taxon>Pseudomonadati</taxon>
        <taxon>Pseudomonadota</taxon>
        <taxon>Gammaproteobacteria</taxon>
        <taxon>Pasteurellales</taxon>
        <taxon>Pasteurellaceae</taxon>
        <taxon>Histophilus</taxon>
    </lineage>
</organism>
<accession>A0A9Q7E817</accession>
<dbReference type="InterPro" id="IPR032831">
    <property type="entry name" value="LptM_cons"/>
</dbReference>
<dbReference type="Pfam" id="PF13627">
    <property type="entry name" value="LptM_cons"/>
    <property type="match status" value="1"/>
</dbReference>
<name>A0A9Q7E817_HISSO</name>
<evidence type="ECO:0000256" key="2">
    <source>
        <dbReference type="ARBA" id="ARBA00022729"/>
    </source>
</evidence>
<dbReference type="NCBIfam" id="NF047847">
    <property type="entry name" value="SS_mature_LptM"/>
    <property type="match status" value="1"/>
</dbReference>
<gene>
    <name evidence="8" type="ORF">E2R48_05715</name>
    <name evidence="7" type="ORF">JFL49_00040</name>
</gene>
<dbReference type="PROSITE" id="PS51257">
    <property type="entry name" value="PROKAR_LIPOPROTEIN"/>
    <property type="match status" value="1"/>
</dbReference>
<protein>
    <submittedName>
        <fullName evidence="7">Lipoprotein</fullName>
    </submittedName>
</protein>
<dbReference type="EMBL" id="CP066558">
    <property type="protein sequence ID" value="QQF82357.1"/>
    <property type="molecule type" value="Genomic_DNA"/>
</dbReference>
<keyword evidence="4" id="KW-0564">Palmitate</keyword>
<dbReference type="AlphaFoldDB" id="A0A9Q7E817"/>
<reference evidence="7 10" key="2">
    <citation type="submission" date="2020-12" db="EMBL/GenBank/DDBJ databases">
        <title>ASc-MMNZ-VFA-070.</title>
        <authorList>
            <person name="Schryvers A."/>
            <person name="Mostafa Nazari M."/>
            <person name="Farshchi Andisi V."/>
            <person name="Timsit E."/>
            <person name="Walter Morck D."/>
        </authorList>
    </citation>
    <scope>NUCLEOTIDE SEQUENCE [LARGE SCALE GENOMIC DNA]</scope>
    <source>
        <strain evidence="7 10">ASc-MMNZ-VFA-070</strain>
    </source>
</reference>
<evidence type="ECO:0000313" key="10">
    <source>
        <dbReference type="Proteomes" id="UP000595373"/>
    </source>
</evidence>
<evidence type="ECO:0000313" key="7">
    <source>
        <dbReference type="EMBL" id="QQF82357.1"/>
    </source>
</evidence>
<evidence type="ECO:0000256" key="6">
    <source>
        <dbReference type="ARBA" id="ARBA00023288"/>
    </source>
</evidence>